<comment type="subunit">
    <text evidence="9">Interacts with the poly(A) tail of mRNA in nucleus.</text>
</comment>
<organism evidence="13">
    <name type="scientific">Selaginella moellendorffii</name>
    <name type="common">Spikemoss</name>
    <dbReference type="NCBI Taxonomy" id="88036"/>
    <lineage>
        <taxon>Eukaryota</taxon>
        <taxon>Viridiplantae</taxon>
        <taxon>Streptophyta</taxon>
        <taxon>Embryophyta</taxon>
        <taxon>Tracheophyta</taxon>
        <taxon>Lycopodiopsida</taxon>
        <taxon>Selaginellales</taxon>
        <taxon>Selaginellaceae</taxon>
        <taxon>Selaginella</taxon>
    </lineage>
</organism>
<dbReference type="FunFam" id="3.30.70.330:FF:000103">
    <property type="entry name" value="Polyadenylate-binding protein RBP47B"/>
    <property type="match status" value="1"/>
</dbReference>
<dbReference type="Gramene" id="EFJ10704">
    <property type="protein sequence ID" value="EFJ10704"/>
    <property type="gene ID" value="SELMODRAFT_447249"/>
</dbReference>
<proteinExistence type="inferred from homology"/>
<feature type="domain" description="RRM" evidence="11">
    <location>
        <begin position="220"/>
        <end position="292"/>
    </location>
</feature>
<dbReference type="GO" id="GO:0005634">
    <property type="term" value="C:nucleus"/>
    <property type="evidence" value="ECO:0007669"/>
    <property type="project" value="UniProtKB-SubCell"/>
</dbReference>
<evidence type="ECO:0000256" key="2">
    <source>
        <dbReference type="ARBA" id="ARBA00004463"/>
    </source>
</evidence>
<dbReference type="FunFam" id="3.30.70.330:FF:000144">
    <property type="entry name" value="Polyadenylate-binding protein RBP47B"/>
    <property type="match status" value="1"/>
</dbReference>
<dbReference type="AlphaFoldDB" id="D8SXZ1"/>
<gene>
    <name evidence="12" type="ORF">SELMODRAFT_447249</name>
</gene>
<dbReference type="InterPro" id="IPR012677">
    <property type="entry name" value="Nucleotide-bd_a/b_plait_sf"/>
</dbReference>
<dbReference type="PANTHER" id="PTHR47640">
    <property type="entry name" value="TRNA SELENOCYSTEINE 1-ASSOCIATED PROTEIN 1-RELATED-RELATED"/>
    <property type="match status" value="1"/>
</dbReference>
<dbReference type="SMART" id="SM00360">
    <property type="entry name" value="RRM"/>
    <property type="match status" value="3"/>
</dbReference>
<dbReference type="FunFam" id="3.30.70.330:FF:000405">
    <property type="entry name" value="polyadenylate-binding protein RBP45"/>
    <property type="match status" value="1"/>
</dbReference>
<feature type="domain" description="RRM" evidence="11">
    <location>
        <begin position="107"/>
        <end position="186"/>
    </location>
</feature>
<evidence type="ECO:0000256" key="5">
    <source>
        <dbReference type="ARBA" id="ARBA00022884"/>
    </source>
</evidence>
<evidence type="ECO:0000256" key="7">
    <source>
        <dbReference type="ARBA" id="ARBA00057395"/>
    </source>
</evidence>
<dbReference type="KEGG" id="smo:SELMODRAFT_447249"/>
<feature type="domain" description="RRM" evidence="11">
    <location>
        <begin position="17"/>
        <end position="96"/>
    </location>
</feature>
<keyword evidence="6" id="KW-0539">Nucleus</keyword>
<sequence>MEQQPGATQAQARDDVRSLWIGDLQYWMDESYLKSCFPQSTIVSTKVIRNKITGHHEGYGFVEFESHAAAEKALQSFTGAVMPRTEQAFRLNWACVGGDKRDSGADDSIFVGDLAADVTDAMLLETFKSRYPSVKSAKVVMDVNSGRCRGYGFVRFGDEAEKSSAMTEMHGVYCSSRPMRIRTATPKKQTQQHPVQRVSYQLVPAYAMPAPAGEDDFTNTTIFVGGLDQNVSLDDLKDVFSPYGEIKYTKIPPGRGCGFVQFMTRASAEEALKQVHGSVIGQQTVRLSWGRHPANKQRLSSSALPWYQPPFDSQWNAFYPYNHSQAPYAYLYPQDPALVYTTGYQVYGQQVN</sequence>
<comment type="function">
    <text evidence="7">Heterogeneous nuclear ribonucleoprotein (hnRNP)-protein binding the poly(A) tail of mRNA and probably involved in some steps of pre-mRNA maturation.</text>
</comment>
<dbReference type="Gene3D" id="3.30.70.330">
    <property type="match status" value="3"/>
</dbReference>
<evidence type="ECO:0000313" key="12">
    <source>
        <dbReference type="EMBL" id="EFJ10704.1"/>
    </source>
</evidence>
<dbReference type="InParanoid" id="D8SXZ1"/>
<dbReference type="SUPFAM" id="SSF54928">
    <property type="entry name" value="RNA-binding domain, RBD"/>
    <property type="match status" value="2"/>
</dbReference>
<dbReference type="InterPro" id="IPR050825">
    <property type="entry name" value="RBM42_RBP45_47-like"/>
</dbReference>
<dbReference type="CDD" id="cd12345">
    <property type="entry name" value="RRM2_SECp43_like"/>
    <property type="match status" value="1"/>
</dbReference>
<evidence type="ECO:0000256" key="1">
    <source>
        <dbReference type="ARBA" id="ARBA00004123"/>
    </source>
</evidence>
<evidence type="ECO:0000256" key="3">
    <source>
        <dbReference type="ARBA" id="ARBA00022664"/>
    </source>
</evidence>
<dbReference type="InterPro" id="IPR000504">
    <property type="entry name" value="RRM_dom"/>
</dbReference>
<keyword evidence="3" id="KW-0507">mRNA processing</keyword>
<accession>D8SXZ1</accession>
<dbReference type="EMBL" id="GL377652">
    <property type="protein sequence ID" value="EFJ10704.1"/>
    <property type="molecule type" value="Genomic_DNA"/>
</dbReference>
<dbReference type="eggNOG" id="KOG0118">
    <property type="taxonomic scope" value="Eukaryota"/>
</dbReference>
<dbReference type="PROSITE" id="PS50102">
    <property type="entry name" value="RRM"/>
    <property type="match status" value="3"/>
</dbReference>
<evidence type="ECO:0000256" key="6">
    <source>
        <dbReference type="ARBA" id="ARBA00023242"/>
    </source>
</evidence>
<dbReference type="HOGENOM" id="CLU_016304_2_1_1"/>
<dbReference type="GO" id="GO:0003729">
    <property type="term" value="F:mRNA binding"/>
    <property type="evidence" value="ECO:0000318"/>
    <property type="project" value="GO_Central"/>
</dbReference>
<dbReference type="GO" id="GO:0006397">
    <property type="term" value="P:mRNA processing"/>
    <property type="evidence" value="ECO:0007669"/>
    <property type="project" value="UniProtKB-KW"/>
</dbReference>
<protein>
    <recommendedName>
        <fullName evidence="11">RRM domain-containing protein</fullName>
    </recommendedName>
</protein>
<dbReference type="Proteomes" id="UP000001514">
    <property type="component" value="Unassembled WGS sequence"/>
</dbReference>
<dbReference type="GO" id="GO:0005829">
    <property type="term" value="C:cytosol"/>
    <property type="evidence" value="ECO:0000318"/>
    <property type="project" value="GO_Central"/>
</dbReference>
<dbReference type="Pfam" id="PF00076">
    <property type="entry name" value="RRM_1"/>
    <property type="match status" value="3"/>
</dbReference>
<dbReference type="OrthoDB" id="446113at2759"/>
<dbReference type="PANTHER" id="PTHR47640:SF9">
    <property type="entry name" value="POLYADENYLATE-BINDING PROTEIN RBP47B"/>
    <property type="match status" value="1"/>
</dbReference>
<name>D8SXZ1_SELML</name>
<dbReference type="OMA" id="NACEENK"/>
<dbReference type="InterPro" id="IPR035979">
    <property type="entry name" value="RBD_domain_sf"/>
</dbReference>
<evidence type="ECO:0000256" key="4">
    <source>
        <dbReference type="ARBA" id="ARBA00022737"/>
    </source>
</evidence>
<comment type="subcellular location">
    <subcellularLocation>
        <location evidence="2">Cytoplasmic granule</location>
    </subcellularLocation>
    <subcellularLocation>
        <location evidence="1">Nucleus</location>
    </subcellularLocation>
</comment>
<keyword evidence="4" id="KW-0677">Repeat</keyword>
<dbReference type="STRING" id="88036.D8SXZ1"/>
<keyword evidence="13" id="KW-1185">Reference proteome</keyword>
<evidence type="ECO:0000256" key="8">
    <source>
        <dbReference type="ARBA" id="ARBA00061069"/>
    </source>
</evidence>
<evidence type="ECO:0000256" key="10">
    <source>
        <dbReference type="PROSITE-ProRule" id="PRU00176"/>
    </source>
</evidence>
<evidence type="ECO:0000259" key="11">
    <source>
        <dbReference type="PROSITE" id="PS50102"/>
    </source>
</evidence>
<evidence type="ECO:0000256" key="9">
    <source>
        <dbReference type="ARBA" id="ARBA00063471"/>
    </source>
</evidence>
<dbReference type="CDD" id="cd12344">
    <property type="entry name" value="RRM1_SECp43_like"/>
    <property type="match status" value="1"/>
</dbReference>
<evidence type="ECO:0000313" key="13">
    <source>
        <dbReference type="Proteomes" id="UP000001514"/>
    </source>
</evidence>
<comment type="similarity">
    <text evidence="8">Belongs to the polyadenylate-binding RBP47 family.</text>
</comment>
<keyword evidence="5 10" id="KW-0694">RNA-binding</keyword>
<reference evidence="12 13" key="1">
    <citation type="journal article" date="2011" name="Science">
        <title>The Selaginella genome identifies genetic changes associated with the evolution of vascular plants.</title>
        <authorList>
            <person name="Banks J.A."/>
            <person name="Nishiyama T."/>
            <person name="Hasebe M."/>
            <person name="Bowman J.L."/>
            <person name="Gribskov M."/>
            <person name="dePamphilis C."/>
            <person name="Albert V.A."/>
            <person name="Aono N."/>
            <person name="Aoyama T."/>
            <person name="Ambrose B.A."/>
            <person name="Ashton N.W."/>
            <person name="Axtell M.J."/>
            <person name="Barker E."/>
            <person name="Barker M.S."/>
            <person name="Bennetzen J.L."/>
            <person name="Bonawitz N.D."/>
            <person name="Chapple C."/>
            <person name="Cheng C."/>
            <person name="Correa L.G."/>
            <person name="Dacre M."/>
            <person name="DeBarry J."/>
            <person name="Dreyer I."/>
            <person name="Elias M."/>
            <person name="Engstrom E.M."/>
            <person name="Estelle M."/>
            <person name="Feng L."/>
            <person name="Finet C."/>
            <person name="Floyd S.K."/>
            <person name="Frommer W.B."/>
            <person name="Fujita T."/>
            <person name="Gramzow L."/>
            <person name="Gutensohn M."/>
            <person name="Harholt J."/>
            <person name="Hattori M."/>
            <person name="Heyl A."/>
            <person name="Hirai T."/>
            <person name="Hiwatashi Y."/>
            <person name="Ishikawa M."/>
            <person name="Iwata M."/>
            <person name="Karol K.G."/>
            <person name="Koehler B."/>
            <person name="Kolukisaoglu U."/>
            <person name="Kubo M."/>
            <person name="Kurata T."/>
            <person name="Lalonde S."/>
            <person name="Li K."/>
            <person name="Li Y."/>
            <person name="Litt A."/>
            <person name="Lyons E."/>
            <person name="Manning G."/>
            <person name="Maruyama T."/>
            <person name="Michael T.P."/>
            <person name="Mikami K."/>
            <person name="Miyazaki S."/>
            <person name="Morinaga S."/>
            <person name="Murata T."/>
            <person name="Mueller-Roeber B."/>
            <person name="Nelson D.R."/>
            <person name="Obara M."/>
            <person name="Oguri Y."/>
            <person name="Olmstead R.G."/>
            <person name="Onodera N."/>
            <person name="Petersen B.L."/>
            <person name="Pils B."/>
            <person name="Prigge M."/>
            <person name="Rensing S.A."/>
            <person name="Riano-Pachon D.M."/>
            <person name="Roberts A.W."/>
            <person name="Sato Y."/>
            <person name="Scheller H.V."/>
            <person name="Schulz B."/>
            <person name="Schulz C."/>
            <person name="Shakirov E.V."/>
            <person name="Shibagaki N."/>
            <person name="Shinohara N."/>
            <person name="Shippen D.E."/>
            <person name="Soerensen I."/>
            <person name="Sotooka R."/>
            <person name="Sugimoto N."/>
            <person name="Sugita M."/>
            <person name="Sumikawa N."/>
            <person name="Tanurdzic M."/>
            <person name="Theissen G."/>
            <person name="Ulvskov P."/>
            <person name="Wakazuki S."/>
            <person name="Weng J.K."/>
            <person name="Willats W.W."/>
            <person name="Wipf D."/>
            <person name="Wolf P.G."/>
            <person name="Yang L."/>
            <person name="Zimmer A.D."/>
            <person name="Zhu Q."/>
            <person name="Mitros T."/>
            <person name="Hellsten U."/>
            <person name="Loque D."/>
            <person name="Otillar R."/>
            <person name="Salamov A."/>
            <person name="Schmutz J."/>
            <person name="Shapiro H."/>
            <person name="Lindquist E."/>
            <person name="Lucas S."/>
            <person name="Rokhsar D."/>
            <person name="Grigoriev I.V."/>
        </authorList>
    </citation>
    <scope>NUCLEOTIDE SEQUENCE [LARGE SCALE GENOMIC DNA]</scope>
</reference>